<dbReference type="GO" id="GO:0016491">
    <property type="term" value="F:oxidoreductase activity"/>
    <property type="evidence" value="ECO:0007669"/>
    <property type="project" value="UniProtKB-KW"/>
</dbReference>
<dbReference type="PANTHER" id="PTHR43625">
    <property type="entry name" value="AFLATOXIN B1 ALDEHYDE REDUCTASE"/>
    <property type="match status" value="1"/>
</dbReference>
<dbReference type="Gene3D" id="3.20.20.100">
    <property type="entry name" value="NADP-dependent oxidoreductase domain"/>
    <property type="match status" value="1"/>
</dbReference>
<name>A0ABD3HM51_9MARC</name>
<dbReference type="SUPFAM" id="SSF51430">
    <property type="entry name" value="NAD(P)-linked oxidoreductase"/>
    <property type="match status" value="1"/>
</dbReference>
<reference evidence="2 3" key="1">
    <citation type="submission" date="2024-09" db="EMBL/GenBank/DDBJ databases">
        <title>Chromosome-scale assembly of Riccia sorocarpa.</title>
        <authorList>
            <person name="Paukszto L."/>
        </authorList>
    </citation>
    <scope>NUCLEOTIDE SEQUENCE [LARGE SCALE GENOMIC DNA]</scope>
    <source>
        <strain evidence="2">LP-2024</strain>
        <tissue evidence="2">Aerial parts of the thallus</tissue>
    </source>
</reference>
<proteinExistence type="predicted"/>
<comment type="caution">
    <text evidence="2">The sequence shown here is derived from an EMBL/GenBank/DDBJ whole genome shotgun (WGS) entry which is preliminary data.</text>
</comment>
<dbReference type="Proteomes" id="UP001633002">
    <property type="component" value="Unassembled WGS sequence"/>
</dbReference>
<accession>A0ABD3HM51</accession>
<dbReference type="InterPro" id="IPR050791">
    <property type="entry name" value="Aldo-Keto_reductase"/>
</dbReference>
<evidence type="ECO:0000256" key="1">
    <source>
        <dbReference type="ARBA" id="ARBA00023002"/>
    </source>
</evidence>
<sequence>MAIVPTVPLRSQGLEISAESLVCMEMSAFYGPPKPDEEMIQFIHKAVEHGVTLLDTSDVNGPYTNEILVGKGPSLNASVANFEVPL</sequence>
<evidence type="ECO:0008006" key="4">
    <source>
        <dbReference type="Google" id="ProtNLM"/>
    </source>
</evidence>
<organism evidence="2 3">
    <name type="scientific">Riccia sorocarpa</name>
    <dbReference type="NCBI Taxonomy" id="122646"/>
    <lineage>
        <taxon>Eukaryota</taxon>
        <taxon>Viridiplantae</taxon>
        <taxon>Streptophyta</taxon>
        <taxon>Embryophyta</taxon>
        <taxon>Marchantiophyta</taxon>
        <taxon>Marchantiopsida</taxon>
        <taxon>Marchantiidae</taxon>
        <taxon>Marchantiales</taxon>
        <taxon>Ricciaceae</taxon>
        <taxon>Riccia</taxon>
    </lineage>
</organism>
<dbReference type="EMBL" id="JBJQOH010000003">
    <property type="protein sequence ID" value="KAL3692011.1"/>
    <property type="molecule type" value="Genomic_DNA"/>
</dbReference>
<dbReference type="InterPro" id="IPR036812">
    <property type="entry name" value="NAD(P)_OxRdtase_dom_sf"/>
</dbReference>
<evidence type="ECO:0000313" key="2">
    <source>
        <dbReference type="EMBL" id="KAL3692011.1"/>
    </source>
</evidence>
<dbReference type="AlphaFoldDB" id="A0ABD3HM51"/>
<evidence type="ECO:0000313" key="3">
    <source>
        <dbReference type="Proteomes" id="UP001633002"/>
    </source>
</evidence>
<keyword evidence="3" id="KW-1185">Reference proteome</keyword>
<dbReference type="PANTHER" id="PTHR43625:SF40">
    <property type="entry name" value="ALDO-KETO REDUCTASE YAKC [NADP(+)]"/>
    <property type="match status" value="1"/>
</dbReference>
<gene>
    <name evidence="2" type="ORF">R1sor_005662</name>
</gene>
<protein>
    <recommendedName>
        <fullName evidence="4">NADP-dependent oxidoreductase domain-containing protein</fullName>
    </recommendedName>
</protein>
<keyword evidence="1" id="KW-0560">Oxidoreductase</keyword>